<dbReference type="AlphaFoldDB" id="A0A8I0HEV1"/>
<dbReference type="Proteomes" id="UP000650224">
    <property type="component" value="Unassembled WGS sequence"/>
</dbReference>
<organism evidence="1 2">
    <name type="scientific">Corynebacterium gallinarum</name>
    <dbReference type="NCBI Taxonomy" id="2762214"/>
    <lineage>
        <taxon>Bacteria</taxon>
        <taxon>Bacillati</taxon>
        <taxon>Actinomycetota</taxon>
        <taxon>Actinomycetes</taxon>
        <taxon>Mycobacteriales</taxon>
        <taxon>Corynebacteriaceae</taxon>
        <taxon>Corynebacterium</taxon>
    </lineage>
</organism>
<evidence type="ECO:0000313" key="2">
    <source>
        <dbReference type="Proteomes" id="UP000650224"/>
    </source>
</evidence>
<reference evidence="1 2" key="1">
    <citation type="submission" date="2020-08" db="EMBL/GenBank/DDBJ databases">
        <title>A Genomic Blueprint of the Chicken Gut Microbiome.</title>
        <authorList>
            <person name="Gilroy R."/>
            <person name="Ravi A."/>
            <person name="Getino M."/>
            <person name="Pursley I."/>
            <person name="Horton D.L."/>
            <person name="Alikhan N.-F."/>
            <person name="Baker D."/>
            <person name="Gharbi K."/>
            <person name="Hall N."/>
            <person name="Watson M."/>
            <person name="Adriaenssens E.M."/>
            <person name="Foster-Nyarko E."/>
            <person name="Jarju S."/>
            <person name="Secka A."/>
            <person name="Antonio M."/>
            <person name="Oren A."/>
            <person name="Chaudhuri R."/>
            <person name="La Ragione R.M."/>
            <person name="Hildebrand F."/>
            <person name="Pallen M.J."/>
        </authorList>
    </citation>
    <scope>NUCLEOTIDE SEQUENCE [LARGE SCALE GENOMIC DNA]</scope>
    <source>
        <strain evidence="1 2">Sa1YVA5</strain>
    </source>
</reference>
<dbReference type="RefSeq" id="WP_191733777.1">
    <property type="nucleotide sequence ID" value="NZ_JACSPR010000006.1"/>
</dbReference>
<keyword evidence="2" id="KW-1185">Reference proteome</keyword>
<accession>A0A8I0HEV1</accession>
<comment type="caution">
    <text evidence="1">The sequence shown here is derived from an EMBL/GenBank/DDBJ whole genome shotgun (WGS) entry which is preliminary data.</text>
</comment>
<gene>
    <name evidence="1" type="ORF">H9627_09350</name>
</gene>
<evidence type="ECO:0000313" key="1">
    <source>
        <dbReference type="EMBL" id="MBD8030521.1"/>
    </source>
</evidence>
<protein>
    <submittedName>
        <fullName evidence="1">Uncharacterized protein</fullName>
    </submittedName>
</protein>
<sequence length="153" mass="17223">MSEKVYAVYRRRIPYIGVVPYEASRRDVICALFGTEAEVKGLEQQAREIGYELWWEEIAISDATDPAHLPSTVFIVFQGGYEQAAPDALEFSNPVGIVAAFDLDGAEAAVRRHHQSDSLDIWKLPIPWQSPFALHPFTKKHVDGGNPDYEYSL</sequence>
<dbReference type="EMBL" id="JACSPR010000006">
    <property type="protein sequence ID" value="MBD8030521.1"/>
    <property type="molecule type" value="Genomic_DNA"/>
</dbReference>
<proteinExistence type="predicted"/>
<name>A0A8I0HEV1_9CORY</name>